<dbReference type="GO" id="GO:0032259">
    <property type="term" value="P:methylation"/>
    <property type="evidence" value="ECO:0007669"/>
    <property type="project" value="UniProtKB-KW"/>
</dbReference>
<feature type="domain" description="DNA methylase adenine-specific" evidence="2">
    <location>
        <begin position="302"/>
        <end position="605"/>
    </location>
</feature>
<dbReference type="Gene3D" id="3.40.50.150">
    <property type="entry name" value="Vaccinia Virus protein VP39"/>
    <property type="match status" value="1"/>
</dbReference>
<dbReference type="Pfam" id="PF13588">
    <property type="entry name" value="HSDR_N_2"/>
    <property type="match status" value="1"/>
</dbReference>
<keyword evidence="4" id="KW-0489">Methyltransferase</keyword>
<gene>
    <name evidence="4" type="ORF">MZO42_08175</name>
</gene>
<name>A0ABU3N5A0_9SPHN</name>
<protein>
    <submittedName>
        <fullName evidence="4">N-6 DNA methylase</fullName>
    </submittedName>
</protein>
<dbReference type="PANTHER" id="PTHR42998:SF1">
    <property type="entry name" value="TYPE I RESTRICTION ENZYME HINDI METHYLASE SUBUNIT"/>
    <property type="match status" value="1"/>
</dbReference>
<accession>A0ABU3N5A0</accession>
<comment type="caution">
    <text evidence="4">The sequence shown here is derived from an EMBL/GenBank/DDBJ whole genome shotgun (WGS) entry which is preliminary data.</text>
</comment>
<feature type="domain" description="Type I restriction enzyme R protein N-terminal" evidence="3">
    <location>
        <begin position="53"/>
        <end position="161"/>
    </location>
</feature>
<evidence type="ECO:0000256" key="1">
    <source>
        <dbReference type="ARBA" id="ARBA00006594"/>
    </source>
</evidence>
<dbReference type="InterPro" id="IPR029464">
    <property type="entry name" value="HSDR_N"/>
</dbReference>
<dbReference type="GO" id="GO:0008168">
    <property type="term" value="F:methyltransferase activity"/>
    <property type="evidence" value="ECO:0007669"/>
    <property type="project" value="UniProtKB-KW"/>
</dbReference>
<evidence type="ECO:0000259" key="3">
    <source>
        <dbReference type="Pfam" id="PF13588"/>
    </source>
</evidence>
<dbReference type="InterPro" id="IPR052916">
    <property type="entry name" value="Type-I_RE_MTase_Subunit"/>
</dbReference>
<dbReference type="PANTHER" id="PTHR42998">
    <property type="entry name" value="TYPE I RESTRICTION ENZYME HINDVIIP M PROTEIN-RELATED"/>
    <property type="match status" value="1"/>
</dbReference>
<dbReference type="InterPro" id="IPR003356">
    <property type="entry name" value="DNA_methylase_A-5"/>
</dbReference>
<keyword evidence="4" id="KW-0808">Transferase</keyword>
<evidence type="ECO:0000259" key="2">
    <source>
        <dbReference type="Pfam" id="PF02384"/>
    </source>
</evidence>
<dbReference type="SUPFAM" id="SSF53335">
    <property type="entry name" value="S-adenosyl-L-methionine-dependent methyltransferases"/>
    <property type="match status" value="1"/>
</dbReference>
<organism evidence="4">
    <name type="scientific">Sphingomonas psychrotolerans</name>
    <dbReference type="NCBI Taxonomy" id="1327635"/>
    <lineage>
        <taxon>Bacteria</taxon>
        <taxon>Pseudomonadati</taxon>
        <taxon>Pseudomonadota</taxon>
        <taxon>Alphaproteobacteria</taxon>
        <taxon>Sphingomonadales</taxon>
        <taxon>Sphingomonadaceae</taxon>
        <taxon>Sphingomonas</taxon>
    </lineage>
</organism>
<dbReference type="EMBL" id="JALMLT010000002">
    <property type="protein sequence ID" value="MDT8758671.1"/>
    <property type="molecule type" value="Genomic_DNA"/>
</dbReference>
<dbReference type="InterPro" id="IPR029063">
    <property type="entry name" value="SAM-dependent_MTases_sf"/>
</dbReference>
<dbReference type="PRINTS" id="PR00507">
    <property type="entry name" value="N12N6MTFRASE"/>
</dbReference>
<proteinExistence type="inferred from homology"/>
<sequence length="664" mass="75602">MSILNDFTDGDVGRALALLSPEEDARLAARASLRNEKLYLRCYGRDKVVRATPEEIVRQLWLDRLVNELDYPLSRIRVEEPIVIGRDATKRADIVILDADRPDSFYAIIEVKQVKAKDGKEQLRTYTNATGAPLAVWSRGAETIVWNRKDPNFFVEIPQLPAASETIEAIVNEPWTIADLITKEEERAAKREKARTLKDLIVDLENEVLANAGVDVFEEVFKLVFVKLYDEMECYRGRYQHLRFRNNDTAALVRNKLADLFDGAKKKWPGVFADDDRIRLNAEHLQVCVGSLEEWKLFNSNLDVIDDAFEYLVSKTSKGEKGQYFTPRWVIDMCVKMLDPKEDESLIDTAAGSAGFTVHAIFHVWRAIIDELGLPQSHLFTMEAKPARCADYVKDQVFAIDFDEKVVRVARCLNLIAGDGETNVLHLNSLDWKRWDDTAREDEWNDTFSQGWTRLRRHREDKDNRRYDFDVLMANPPFAGDIKQSAILAPYDLAHNAKGRLETAVGRDLLFIERNLDMLRPGGRMAVVLPQGRFNNASDKRLRGYIMERCRILAVVGLHPNTFKPHTGTKTSVLFVQKWNDDANAGPLCPRADDYEIFFATQQVASKDNSGDKIYVKDAEGAPLRDTHGHFVVQHDLFSHEGLTPPGIAEAFAEWGKGQSLSFR</sequence>
<comment type="similarity">
    <text evidence="1">Belongs to the N(4)/N(6)-methyltransferase family.</text>
</comment>
<dbReference type="Pfam" id="PF02384">
    <property type="entry name" value="N6_Mtase"/>
    <property type="match status" value="1"/>
</dbReference>
<reference evidence="4" key="1">
    <citation type="submission" date="2022-04" db="EMBL/GenBank/DDBJ databases">
        <title>Tomato heritable bacteria conferring resistance against bacterial wilt.</title>
        <authorList>
            <person name="Yin J."/>
        </authorList>
    </citation>
    <scope>NUCLEOTIDE SEQUENCE</scope>
    <source>
        <strain evidence="4">Cra20</strain>
    </source>
</reference>
<evidence type="ECO:0000313" key="4">
    <source>
        <dbReference type="EMBL" id="MDT8758671.1"/>
    </source>
</evidence>